<dbReference type="AlphaFoldDB" id="A0A8J5Q3S8"/>
<dbReference type="PANTHER" id="PTHR47843:SF5">
    <property type="entry name" value="BTB_POZ DOMAIN PROTEIN"/>
    <property type="match status" value="1"/>
</dbReference>
<feature type="domain" description="BTB" evidence="2">
    <location>
        <begin position="58"/>
        <end position="117"/>
    </location>
</feature>
<organism evidence="3 4">
    <name type="scientific">Fusarium oxysporum f. sp. raphani</name>
    <dbReference type="NCBI Taxonomy" id="96318"/>
    <lineage>
        <taxon>Eukaryota</taxon>
        <taxon>Fungi</taxon>
        <taxon>Dikarya</taxon>
        <taxon>Ascomycota</taxon>
        <taxon>Pezizomycotina</taxon>
        <taxon>Sordariomycetes</taxon>
        <taxon>Hypocreomycetidae</taxon>
        <taxon>Hypocreales</taxon>
        <taxon>Nectriaceae</taxon>
        <taxon>Fusarium</taxon>
        <taxon>Fusarium oxysporum species complex</taxon>
    </lineage>
</organism>
<dbReference type="Proteomes" id="UP000693942">
    <property type="component" value="Unassembled WGS sequence"/>
</dbReference>
<reference evidence="3" key="1">
    <citation type="submission" date="2021-04" db="EMBL/GenBank/DDBJ databases">
        <title>First draft genome resource for Brassicaceae pathogens Fusarium oxysporum f. sp. raphani and Fusarium oxysporum f. sp. rapae.</title>
        <authorList>
            <person name="Asai S."/>
        </authorList>
    </citation>
    <scope>NUCLEOTIDE SEQUENCE</scope>
    <source>
        <strain evidence="3">Tf1262</strain>
    </source>
</reference>
<protein>
    <recommendedName>
        <fullName evidence="2">BTB domain-containing protein</fullName>
    </recommendedName>
</protein>
<feature type="compositionally biased region" description="Basic and acidic residues" evidence="1">
    <location>
        <begin position="172"/>
        <end position="182"/>
    </location>
</feature>
<dbReference type="PROSITE" id="PS50097">
    <property type="entry name" value="BTB"/>
    <property type="match status" value="1"/>
</dbReference>
<sequence>MERVGTYLILARLSLSKVRVPAGDYLSPHLGMALLGTQEPGNALLRCLKELFDESAYSDLTIVCGDDCYKVHKAIVCPRSEFFASACNGPFQEGDSGVIHLPEDDPLAMKMVIHYFYHLDYPTATIPAIDASETVIPQPFTFRCAYQPNESAQVDPATGSSSATLSKKDKKKMKEKERELRRLAQQHSQRSGSASATPNLCLHAKVYALGEKYGIGDLKEFALHKFRAEAQHHWQSDDFLHAIREVYMSTIDENRALRDVVVEVVNAHPELLDQPRWQDSIKDLSLCFDLLMRPRRRRPVSQPAPALLDET</sequence>
<dbReference type="CDD" id="cd18186">
    <property type="entry name" value="BTB_POZ_ZBTB_KLHL-like"/>
    <property type="match status" value="1"/>
</dbReference>
<dbReference type="Pfam" id="PF00651">
    <property type="entry name" value="BTB"/>
    <property type="match status" value="1"/>
</dbReference>
<evidence type="ECO:0000259" key="2">
    <source>
        <dbReference type="PROSITE" id="PS50097"/>
    </source>
</evidence>
<dbReference type="EMBL" id="JAELUR010000004">
    <property type="protein sequence ID" value="KAG7432510.1"/>
    <property type="molecule type" value="Genomic_DNA"/>
</dbReference>
<dbReference type="PANTHER" id="PTHR47843">
    <property type="entry name" value="BTB DOMAIN-CONTAINING PROTEIN-RELATED"/>
    <property type="match status" value="1"/>
</dbReference>
<proteinExistence type="predicted"/>
<feature type="region of interest" description="Disordered" evidence="1">
    <location>
        <begin position="151"/>
        <end position="196"/>
    </location>
</feature>
<gene>
    <name evidence="3" type="ORF">Forpi1262_v007047</name>
</gene>
<evidence type="ECO:0000313" key="4">
    <source>
        <dbReference type="Proteomes" id="UP000693942"/>
    </source>
</evidence>
<name>A0A8J5Q3S8_FUSOX</name>
<dbReference type="InterPro" id="IPR000210">
    <property type="entry name" value="BTB/POZ_dom"/>
</dbReference>
<feature type="compositionally biased region" description="Polar residues" evidence="1">
    <location>
        <begin position="151"/>
        <end position="164"/>
    </location>
</feature>
<evidence type="ECO:0000313" key="3">
    <source>
        <dbReference type="EMBL" id="KAG7432510.1"/>
    </source>
</evidence>
<accession>A0A8J5Q3S8</accession>
<evidence type="ECO:0000256" key="1">
    <source>
        <dbReference type="SAM" id="MobiDB-lite"/>
    </source>
</evidence>
<comment type="caution">
    <text evidence="3">The sequence shown here is derived from an EMBL/GenBank/DDBJ whole genome shotgun (WGS) entry which is preliminary data.</text>
</comment>
<feature type="compositionally biased region" description="Polar residues" evidence="1">
    <location>
        <begin position="185"/>
        <end position="196"/>
    </location>
</feature>